<gene>
    <name evidence="2" type="ORF">CEXT_298881</name>
</gene>
<feature type="region of interest" description="Disordered" evidence="1">
    <location>
        <begin position="42"/>
        <end position="69"/>
    </location>
</feature>
<name>A0AAV4MCI0_CAEEX</name>
<dbReference type="Proteomes" id="UP001054945">
    <property type="component" value="Unassembled WGS sequence"/>
</dbReference>
<keyword evidence="3" id="KW-1185">Reference proteome</keyword>
<sequence length="89" mass="10058">MLPLTNPPSLQQDTFFIFEQIFHRLRTLISIQSVFFLFRSSSPSPLKSESFSPPRPPPQPRTLLPPHPPQDLLIADTRILANPPPGSPF</sequence>
<accession>A0AAV4MCI0</accession>
<protein>
    <submittedName>
        <fullName evidence="2">Uncharacterized protein</fullName>
    </submittedName>
</protein>
<proteinExistence type="predicted"/>
<organism evidence="2 3">
    <name type="scientific">Caerostris extrusa</name>
    <name type="common">Bark spider</name>
    <name type="synonym">Caerostris bankana</name>
    <dbReference type="NCBI Taxonomy" id="172846"/>
    <lineage>
        <taxon>Eukaryota</taxon>
        <taxon>Metazoa</taxon>
        <taxon>Ecdysozoa</taxon>
        <taxon>Arthropoda</taxon>
        <taxon>Chelicerata</taxon>
        <taxon>Arachnida</taxon>
        <taxon>Araneae</taxon>
        <taxon>Araneomorphae</taxon>
        <taxon>Entelegynae</taxon>
        <taxon>Araneoidea</taxon>
        <taxon>Araneidae</taxon>
        <taxon>Caerostris</taxon>
    </lineage>
</organism>
<feature type="compositionally biased region" description="Low complexity" evidence="1">
    <location>
        <begin position="42"/>
        <end position="52"/>
    </location>
</feature>
<evidence type="ECO:0000313" key="2">
    <source>
        <dbReference type="EMBL" id="GIX69402.1"/>
    </source>
</evidence>
<reference evidence="2 3" key="1">
    <citation type="submission" date="2021-06" db="EMBL/GenBank/DDBJ databases">
        <title>Caerostris extrusa draft genome.</title>
        <authorList>
            <person name="Kono N."/>
            <person name="Arakawa K."/>
        </authorList>
    </citation>
    <scope>NUCLEOTIDE SEQUENCE [LARGE SCALE GENOMIC DNA]</scope>
</reference>
<evidence type="ECO:0000256" key="1">
    <source>
        <dbReference type="SAM" id="MobiDB-lite"/>
    </source>
</evidence>
<dbReference type="AlphaFoldDB" id="A0AAV4MCI0"/>
<comment type="caution">
    <text evidence="2">The sequence shown here is derived from an EMBL/GenBank/DDBJ whole genome shotgun (WGS) entry which is preliminary data.</text>
</comment>
<feature type="compositionally biased region" description="Pro residues" evidence="1">
    <location>
        <begin position="53"/>
        <end position="69"/>
    </location>
</feature>
<dbReference type="EMBL" id="BPLR01002050">
    <property type="protein sequence ID" value="GIX69402.1"/>
    <property type="molecule type" value="Genomic_DNA"/>
</dbReference>
<evidence type="ECO:0000313" key="3">
    <source>
        <dbReference type="Proteomes" id="UP001054945"/>
    </source>
</evidence>